<evidence type="ECO:0000256" key="4">
    <source>
        <dbReference type="ARBA" id="ARBA00012869"/>
    </source>
</evidence>
<dbReference type="Pfam" id="PF01218">
    <property type="entry name" value="Coprogen_oxidas"/>
    <property type="match status" value="1"/>
</dbReference>
<dbReference type="AlphaFoldDB" id="A0A2N0ZAB1"/>
<dbReference type="RefSeq" id="WP_066193843.1">
    <property type="nucleotide sequence ID" value="NZ_JAFDQP010000003.1"/>
</dbReference>
<dbReference type="PROSITE" id="PS01021">
    <property type="entry name" value="COPROGEN_OXIDASE"/>
    <property type="match status" value="1"/>
</dbReference>
<keyword evidence="6" id="KW-0627">Porphyrin biosynthesis</keyword>
<dbReference type="PANTHER" id="PTHR10755">
    <property type="entry name" value="COPROPORPHYRINOGEN III OXIDASE, MITOCHONDRIAL"/>
    <property type="match status" value="1"/>
</dbReference>
<sequence>MAVSKIEQPSSIKIDKTFISQSFENLQDSICSELEKLDGKAVFKEEKWNRPGGGGGRARVIENGHVFQKGGVNFSNVHGLLSEKMSVGLGLAPGHEFFATGVSIILHPSNPFIPIIHMNVRYFEMSNGDRWFGGGIDLTPIYINVKQAKYFHQCLKTLCERHNESYYQEFKAWADNYFYLKHRNETRGIGGIFFDRLTITPQISLEERYAFVKDVGESFIRIYKPLVEENMKPFGEDEKRWQLLRRGRYVEFNLIYDRGTKFGLDTNGRIESIFMSLPPEVNWLYNYQPLPNSEEAFTLNMLRKGIDWVNLENK</sequence>
<dbReference type="InterPro" id="IPR001260">
    <property type="entry name" value="Coprogen_oxidase_aer"/>
</dbReference>
<proteinExistence type="inferred from homology"/>
<dbReference type="SUPFAM" id="SSF102886">
    <property type="entry name" value="Coproporphyrinogen III oxidase"/>
    <property type="match status" value="1"/>
</dbReference>
<dbReference type="InterPro" id="IPR036406">
    <property type="entry name" value="Coprogen_oxidase_aer_sf"/>
</dbReference>
<dbReference type="GO" id="GO:0004109">
    <property type="term" value="F:coproporphyrinogen oxidase activity"/>
    <property type="evidence" value="ECO:0007669"/>
    <property type="project" value="UniProtKB-EC"/>
</dbReference>
<evidence type="ECO:0000256" key="5">
    <source>
        <dbReference type="ARBA" id="ARBA00023002"/>
    </source>
</evidence>
<comment type="subunit">
    <text evidence="3">Homodimer.</text>
</comment>
<keyword evidence="8" id="KW-1185">Reference proteome</keyword>
<dbReference type="PANTHER" id="PTHR10755:SF0">
    <property type="entry name" value="OXYGEN-DEPENDENT COPROPORPHYRINOGEN-III OXIDASE, MITOCHONDRIAL"/>
    <property type="match status" value="1"/>
</dbReference>
<organism evidence="7 8">
    <name type="scientific">Cytobacillus horneckiae</name>
    <dbReference type="NCBI Taxonomy" id="549687"/>
    <lineage>
        <taxon>Bacteria</taxon>
        <taxon>Bacillati</taxon>
        <taxon>Bacillota</taxon>
        <taxon>Bacilli</taxon>
        <taxon>Bacillales</taxon>
        <taxon>Bacillaceae</taxon>
        <taxon>Cytobacillus</taxon>
    </lineage>
</organism>
<evidence type="ECO:0000256" key="1">
    <source>
        <dbReference type="ARBA" id="ARBA00005168"/>
    </source>
</evidence>
<comment type="pathway">
    <text evidence="1">Porphyrin-containing compound metabolism; protoporphyrin-IX biosynthesis; protoporphyrinogen-IX from coproporphyrinogen-III (O2 route): step 1/1.</text>
</comment>
<evidence type="ECO:0000256" key="3">
    <source>
        <dbReference type="ARBA" id="ARBA00011738"/>
    </source>
</evidence>
<dbReference type="EC" id="1.3.3.3" evidence="4"/>
<comment type="caution">
    <text evidence="7">The sequence shown here is derived from an EMBL/GenBank/DDBJ whole genome shotgun (WGS) entry which is preliminary data.</text>
</comment>
<protein>
    <recommendedName>
        <fullName evidence="4">coproporphyrinogen oxidase</fullName>
        <ecNumber evidence="4">1.3.3.3</ecNumber>
    </recommendedName>
</protein>
<dbReference type="Gene3D" id="3.40.1500.10">
    <property type="entry name" value="Coproporphyrinogen III oxidase, aerobic"/>
    <property type="match status" value="1"/>
</dbReference>
<dbReference type="Proteomes" id="UP000233343">
    <property type="component" value="Unassembled WGS sequence"/>
</dbReference>
<dbReference type="GO" id="GO:0005737">
    <property type="term" value="C:cytoplasm"/>
    <property type="evidence" value="ECO:0007669"/>
    <property type="project" value="TreeGrafter"/>
</dbReference>
<reference evidence="7 8" key="1">
    <citation type="journal article" date="2010" name="Int. J. Syst. Evol. Microbiol.">
        <title>Bacillus horneckiae sp. nov., isolated from a spacecraft-assembly clean room.</title>
        <authorList>
            <person name="Vaishampayan P."/>
            <person name="Probst A."/>
            <person name="Krishnamurthi S."/>
            <person name="Ghosh S."/>
            <person name="Osman S."/>
            <person name="McDowall A."/>
            <person name="Ruckmani A."/>
            <person name="Mayilraj S."/>
            <person name="Venkateswaran K."/>
        </authorList>
    </citation>
    <scope>NUCLEOTIDE SEQUENCE [LARGE SCALE GENOMIC DNA]</scope>
    <source>
        <strain evidence="8">1PO1SC</strain>
    </source>
</reference>
<evidence type="ECO:0000256" key="6">
    <source>
        <dbReference type="ARBA" id="ARBA00023244"/>
    </source>
</evidence>
<dbReference type="EMBL" id="PISD01000067">
    <property type="protein sequence ID" value="PKG26442.1"/>
    <property type="molecule type" value="Genomic_DNA"/>
</dbReference>
<dbReference type="PRINTS" id="PR00073">
    <property type="entry name" value="COPRGNOXDASE"/>
</dbReference>
<accession>A0A2N0ZAB1</accession>
<evidence type="ECO:0000313" key="8">
    <source>
        <dbReference type="Proteomes" id="UP000233343"/>
    </source>
</evidence>
<comment type="similarity">
    <text evidence="2">Belongs to the aerobic coproporphyrinogen-III oxidase family.</text>
</comment>
<dbReference type="InterPro" id="IPR018375">
    <property type="entry name" value="Coprogen_oxidase_CS"/>
</dbReference>
<dbReference type="NCBIfam" id="NF003727">
    <property type="entry name" value="PRK05330.1"/>
    <property type="match status" value="1"/>
</dbReference>
<dbReference type="GO" id="GO:0006782">
    <property type="term" value="P:protoporphyrinogen IX biosynthetic process"/>
    <property type="evidence" value="ECO:0007669"/>
    <property type="project" value="TreeGrafter"/>
</dbReference>
<evidence type="ECO:0000313" key="7">
    <source>
        <dbReference type="EMBL" id="PKG26442.1"/>
    </source>
</evidence>
<name>A0A2N0ZAB1_9BACI</name>
<dbReference type="PIRSF" id="PIRSF000166">
    <property type="entry name" value="Coproporphyri_ox"/>
    <property type="match status" value="1"/>
</dbReference>
<keyword evidence="5" id="KW-0560">Oxidoreductase</keyword>
<gene>
    <name evidence="7" type="ORF">CWS20_24015</name>
</gene>
<evidence type="ECO:0000256" key="2">
    <source>
        <dbReference type="ARBA" id="ARBA00010644"/>
    </source>
</evidence>